<dbReference type="InterPro" id="IPR036691">
    <property type="entry name" value="Endo/exonu/phosph_ase_sf"/>
</dbReference>
<feature type="domain" description="Endonuclease/exonuclease/phosphatase" evidence="8">
    <location>
        <begin position="5"/>
        <end position="208"/>
    </location>
</feature>
<dbReference type="Pfam" id="PF03372">
    <property type="entry name" value="Exo_endo_phos"/>
    <property type="match status" value="1"/>
</dbReference>
<dbReference type="GO" id="GO:0016787">
    <property type="term" value="F:hydrolase activity"/>
    <property type="evidence" value="ECO:0007669"/>
    <property type="project" value="UniProtKB-KW"/>
</dbReference>
<evidence type="ECO:0000313" key="9">
    <source>
        <dbReference type="EMBL" id="KAL3059320.1"/>
    </source>
</evidence>
<dbReference type="InterPro" id="IPR016202">
    <property type="entry name" value="DNase_I"/>
</dbReference>
<accession>A0ABD2H0P1</accession>
<reference evidence="9 10" key="1">
    <citation type="journal article" date="2022" name="G3 (Bethesda)">
        <title>Evaluating Illumina-, Nanopore-, and PacBio-based genome assembly strategies with the bald notothen, Trematomus borchgrevinki.</title>
        <authorList>
            <person name="Rayamajhi N."/>
            <person name="Cheng C.C."/>
            <person name="Catchen J.M."/>
        </authorList>
    </citation>
    <scope>NUCLEOTIDE SEQUENCE [LARGE SCALE GENOMIC DNA]</scope>
    <source>
        <strain evidence="9">AGRC-2024</strain>
    </source>
</reference>
<dbReference type="Proteomes" id="UP001619887">
    <property type="component" value="Unassembled WGS sequence"/>
</dbReference>
<evidence type="ECO:0000256" key="7">
    <source>
        <dbReference type="SAM" id="MobiDB-lite"/>
    </source>
</evidence>
<dbReference type="InterPro" id="IPR005135">
    <property type="entry name" value="Endo/exonuclease/phosphatase"/>
</dbReference>
<evidence type="ECO:0000313" key="10">
    <source>
        <dbReference type="Proteomes" id="UP001619887"/>
    </source>
</evidence>
<feature type="region of interest" description="Disordered" evidence="7">
    <location>
        <begin position="281"/>
        <end position="311"/>
    </location>
</feature>
<evidence type="ECO:0000256" key="5">
    <source>
        <dbReference type="PIRNR" id="PIRNR000988"/>
    </source>
</evidence>
<dbReference type="SUPFAM" id="SSF56219">
    <property type="entry name" value="DNase I-like"/>
    <property type="match status" value="1"/>
</dbReference>
<sequence length="311" mass="35765">MKIAAFNVQRLGRNKVNKEDVREIIIKIVSQYSVVLLVEVTDVSGVAMETFLTHLNDYGDNESNPYDMLCSESLGPNRYKEKFVYFYRKKEVQILDSYQYADNDEHVIHRQPLVVLLKCPNTVVQKLVLIPVHTKPSNAETELNALHLVVEDVREIWQNDNIMILGDFNADGKYLSKRKKETLSIFCAPYRRLIVDDVDTTTSNKTQNAYDRIVVLENLLKAIVPDSAHAYNFKEELNLTQEKTKRVSDHYPVEVELKEESEVELVEQMEKLELEQMAQRKMNPVRPLTGGRPQGAQKKKADLAATKGKRV</sequence>
<dbReference type="PIRSF" id="PIRSF000988">
    <property type="entry name" value="DNase_I_euk"/>
    <property type="match status" value="1"/>
</dbReference>
<dbReference type="AlphaFoldDB" id="A0ABD2H0P1"/>
<dbReference type="EMBL" id="JBIYXZ010002074">
    <property type="protein sequence ID" value="KAL3059320.1"/>
    <property type="molecule type" value="Genomic_DNA"/>
</dbReference>
<evidence type="ECO:0000259" key="8">
    <source>
        <dbReference type="Pfam" id="PF03372"/>
    </source>
</evidence>
<evidence type="ECO:0000256" key="4">
    <source>
        <dbReference type="ARBA" id="ARBA00022801"/>
    </source>
</evidence>
<feature type="active site" evidence="6">
    <location>
        <position position="133"/>
    </location>
</feature>
<evidence type="ECO:0000256" key="2">
    <source>
        <dbReference type="ARBA" id="ARBA00022722"/>
    </source>
</evidence>
<dbReference type="PANTHER" id="PTHR11371:SF26">
    <property type="entry name" value="DEOXYRIBONUCLEASE"/>
    <property type="match status" value="1"/>
</dbReference>
<comment type="similarity">
    <text evidence="1 5">Belongs to the DNase I family.</text>
</comment>
<evidence type="ECO:0000256" key="6">
    <source>
        <dbReference type="PIRSR" id="PIRSR000988-1"/>
    </source>
</evidence>
<evidence type="ECO:0000256" key="3">
    <source>
        <dbReference type="ARBA" id="ARBA00022759"/>
    </source>
</evidence>
<keyword evidence="4 5" id="KW-0378">Hydrolase</keyword>
<keyword evidence="3 5" id="KW-0255">Endonuclease</keyword>
<organism evidence="9 10">
    <name type="scientific">Pagothenia borchgrevinki</name>
    <name type="common">Bald rockcod</name>
    <name type="synonym">Trematomus borchgrevinki</name>
    <dbReference type="NCBI Taxonomy" id="8213"/>
    <lineage>
        <taxon>Eukaryota</taxon>
        <taxon>Metazoa</taxon>
        <taxon>Chordata</taxon>
        <taxon>Craniata</taxon>
        <taxon>Vertebrata</taxon>
        <taxon>Euteleostomi</taxon>
        <taxon>Actinopterygii</taxon>
        <taxon>Neopterygii</taxon>
        <taxon>Teleostei</taxon>
        <taxon>Neoteleostei</taxon>
        <taxon>Acanthomorphata</taxon>
        <taxon>Eupercaria</taxon>
        <taxon>Perciformes</taxon>
        <taxon>Notothenioidei</taxon>
        <taxon>Nototheniidae</taxon>
        <taxon>Pagothenia</taxon>
    </lineage>
</organism>
<keyword evidence="2 5" id="KW-0540">Nuclease</keyword>
<dbReference type="Gene3D" id="3.60.10.10">
    <property type="entry name" value="Endonuclease/exonuclease/phosphatase"/>
    <property type="match status" value="1"/>
</dbReference>
<comment type="caution">
    <text evidence="9">The sequence shown here is derived from an EMBL/GenBank/DDBJ whole genome shotgun (WGS) entry which is preliminary data.</text>
</comment>
<proteinExistence type="inferred from homology"/>
<dbReference type="SMART" id="SM00476">
    <property type="entry name" value="DNaseIc"/>
    <property type="match status" value="1"/>
</dbReference>
<reference evidence="9 10" key="2">
    <citation type="journal article" date="2024" name="G3 (Bethesda)">
        <title>The genome of the cryopelagic Antarctic bald notothen, Trematomus borchgrevinki.</title>
        <authorList>
            <person name="Rayamajhi N."/>
            <person name="Rivera-Colon A.G."/>
            <person name="Minhas B.F."/>
            <person name="Cheng C.C."/>
            <person name="Catchen J.M."/>
        </authorList>
    </citation>
    <scope>NUCLEOTIDE SEQUENCE [LARGE SCALE GENOMIC DNA]</scope>
    <source>
        <strain evidence="9">AGRC-2024</strain>
    </source>
</reference>
<dbReference type="GO" id="GO:0004519">
    <property type="term" value="F:endonuclease activity"/>
    <property type="evidence" value="ECO:0007669"/>
    <property type="project" value="UniProtKB-KW"/>
</dbReference>
<gene>
    <name evidence="9" type="ORF">OYC64_011279</name>
</gene>
<keyword evidence="10" id="KW-1185">Reference proteome</keyword>
<feature type="active site" evidence="6">
    <location>
        <position position="81"/>
    </location>
</feature>
<protein>
    <recommendedName>
        <fullName evidence="5">Deoxyribonuclease</fullName>
    </recommendedName>
</protein>
<name>A0ABD2H0P1_PAGBO</name>
<dbReference type="PRINTS" id="PR00130">
    <property type="entry name" value="DNASEI"/>
</dbReference>
<dbReference type="PANTHER" id="PTHR11371">
    <property type="entry name" value="DEOXYRIBONUCLEASE"/>
    <property type="match status" value="1"/>
</dbReference>
<evidence type="ECO:0000256" key="1">
    <source>
        <dbReference type="ARBA" id="ARBA00007359"/>
    </source>
</evidence>